<keyword evidence="1" id="KW-1133">Transmembrane helix</keyword>
<dbReference type="AlphaFoldDB" id="A0A2U1ZSI6"/>
<feature type="transmembrane region" description="Helical" evidence="1">
    <location>
        <begin position="80"/>
        <end position="102"/>
    </location>
</feature>
<evidence type="ECO:0000313" key="2">
    <source>
        <dbReference type="EMBL" id="PWD49948.1"/>
    </source>
</evidence>
<comment type="caution">
    <text evidence="2">The sequence shown here is derived from an EMBL/GenBank/DDBJ whole genome shotgun (WGS) entry which is preliminary data.</text>
</comment>
<gene>
    <name evidence="2" type="ORF">C8046_03885</name>
</gene>
<accession>A0A2U1ZSI6</accession>
<evidence type="ECO:0000256" key="1">
    <source>
        <dbReference type="SAM" id="Phobius"/>
    </source>
</evidence>
<feature type="transmembrane region" description="Helical" evidence="1">
    <location>
        <begin position="187"/>
        <end position="204"/>
    </location>
</feature>
<protein>
    <recommendedName>
        <fullName evidence="4">DUF4386 family protein</fullName>
    </recommendedName>
</protein>
<dbReference type="EMBL" id="PYHR01000002">
    <property type="protein sequence ID" value="PWD49948.1"/>
    <property type="molecule type" value="Genomic_DNA"/>
</dbReference>
<keyword evidence="1" id="KW-0472">Membrane</keyword>
<keyword evidence="1" id="KW-0812">Transmembrane</keyword>
<reference evidence="2 3" key="1">
    <citation type="submission" date="2018-03" db="EMBL/GenBank/DDBJ databases">
        <title>Genome assembly of novel Miniimonas species PCH200.</title>
        <authorList>
            <person name="Thakur V."/>
            <person name="Kumar V."/>
            <person name="Singh D."/>
        </authorList>
    </citation>
    <scope>NUCLEOTIDE SEQUENCE [LARGE SCALE GENOMIC DNA]</scope>
    <source>
        <strain evidence="2 3">PCH200</strain>
    </source>
</reference>
<feature type="transmembrane region" description="Helical" evidence="1">
    <location>
        <begin position="159"/>
        <end position="181"/>
    </location>
</feature>
<feature type="transmembrane region" description="Helical" evidence="1">
    <location>
        <begin position="130"/>
        <end position="152"/>
    </location>
</feature>
<proteinExistence type="predicted"/>
<feature type="transmembrane region" description="Helical" evidence="1">
    <location>
        <begin position="48"/>
        <end position="68"/>
    </location>
</feature>
<evidence type="ECO:0008006" key="4">
    <source>
        <dbReference type="Google" id="ProtNLM"/>
    </source>
</evidence>
<dbReference type="OrthoDB" id="5148876at2"/>
<name>A0A2U1ZSI6_9MICO</name>
<sequence length="214" mass="22333">MTPSRILTLAAGIAAPVLFVAGQALLPNLGRDVEPAFTLMLEHRDQLIVSRLLTAAGSYLMLVTLWLIARAGGRVTRIGAVIAAVGTFFNAFSQGVQGYAAWGSTAPGLDHRATMQTLLHLEDGLAGLPVSYWSIPVFGLGILVVGVGGLLVRTSPWWVPMLLLVGAVLAFATAGLGPVVALTQAPLAIALVALVLPSIPTLVPEPIPVHAERR</sequence>
<evidence type="ECO:0000313" key="3">
    <source>
        <dbReference type="Proteomes" id="UP000245166"/>
    </source>
</evidence>
<keyword evidence="3" id="KW-1185">Reference proteome</keyword>
<dbReference type="Proteomes" id="UP000245166">
    <property type="component" value="Unassembled WGS sequence"/>
</dbReference>
<organism evidence="2 3">
    <name type="scientific">Serinibacter arcticus</name>
    <dbReference type="NCBI Taxonomy" id="1655435"/>
    <lineage>
        <taxon>Bacteria</taxon>
        <taxon>Bacillati</taxon>
        <taxon>Actinomycetota</taxon>
        <taxon>Actinomycetes</taxon>
        <taxon>Micrococcales</taxon>
        <taxon>Beutenbergiaceae</taxon>
        <taxon>Serinibacter</taxon>
    </lineage>
</organism>
<dbReference type="RefSeq" id="WP_109228332.1">
    <property type="nucleotide sequence ID" value="NZ_PYHR01000002.1"/>
</dbReference>